<dbReference type="EMBL" id="JAPWTK010000077">
    <property type="protein sequence ID" value="KAJ8951931.1"/>
    <property type="molecule type" value="Genomic_DNA"/>
</dbReference>
<evidence type="ECO:0000313" key="3">
    <source>
        <dbReference type="Proteomes" id="UP001162162"/>
    </source>
</evidence>
<protein>
    <submittedName>
        <fullName evidence="2">Uncharacterized protein</fullName>
    </submittedName>
</protein>
<dbReference type="AlphaFoldDB" id="A0AAV8YL30"/>
<feature type="compositionally biased region" description="Basic and acidic residues" evidence="1">
    <location>
        <begin position="302"/>
        <end position="319"/>
    </location>
</feature>
<feature type="non-terminal residue" evidence="2">
    <location>
        <position position="319"/>
    </location>
</feature>
<evidence type="ECO:0000256" key="1">
    <source>
        <dbReference type="SAM" id="MobiDB-lite"/>
    </source>
</evidence>
<gene>
    <name evidence="2" type="ORF">NQ318_013597</name>
</gene>
<accession>A0AAV8YL30</accession>
<comment type="caution">
    <text evidence="2">The sequence shown here is derived from an EMBL/GenBank/DDBJ whole genome shotgun (WGS) entry which is preliminary data.</text>
</comment>
<proteinExistence type="predicted"/>
<feature type="region of interest" description="Disordered" evidence="1">
    <location>
        <begin position="293"/>
        <end position="319"/>
    </location>
</feature>
<sequence length="319" mass="34227">MVFELSHCASADVGLVGLDLSHPTLTIDLTDNARSKHSFPVPQDCNLQKTHSLPSPSYGVPSANGYAVSDVSLSSNVGGAHALAQTYGPSSLGNTGPSVDISYQVSETHSEGDDYDLSAAHSQKVSSKANINLINEESQGKAYGKSVAESFGPHSELVQSQSIDLNNIPVQGALGSYTLQIQSADGSQSQVAHSQVLNEGLLQSILAAIEKPDQSGQSIIKLQKSLEKQNYVTNASISSVVEKVADEQIEHSSPVHYVVEPSNEVLSNVNEQVEERNEDEDLPLVEDNGVALYFSNNHRSKKETDKDNAEERSNENIDQ</sequence>
<name>A0AAV8YL30_9CUCU</name>
<keyword evidence="3" id="KW-1185">Reference proteome</keyword>
<organism evidence="2 3">
    <name type="scientific">Aromia moschata</name>
    <dbReference type="NCBI Taxonomy" id="1265417"/>
    <lineage>
        <taxon>Eukaryota</taxon>
        <taxon>Metazoa</taxon>
        <taxon>Ecdysozoa</taxon>
        <taxon>Arthropoda</taxon>
        <taxon>Hexapoda</taxon>
        <taxon>Insecta</taxon>
        <taxon>Pterygota</taxon>
        <taxon>Neoptera</taxon>
        <taxon>Endopterygota</taxon>
        <taxon>Coleoptera</taxon>
        <taxon>Polyphaga</taxon>
        <taxon>Cucujiformia</taxon>
        <taxon>Chrysomeloidea</taxon>
        <taxon>Cerambycidae</taxon>
        <taxon>Cerambycinae</taxon>
        <taxon>Callichromatini</taxon>
        <taxon>Aromia</taxon>
    </lineage>
</organism>
<evidence type="ECO:0000313" key="2">
    <source>
        <dbReference type="EMBL" id="KAJ8951931.1"/>
    </source>
</evidence>
<reference evidence="2" key="1">
    <citation type="journal article" date="2023" name="Insect Mol. Biol.">
        <title>Genome sequencing provides insights into the evolution of gene families encoding plant cell wall-degrading enzymes in longhorned beetles.</title>
        <authorList>
            <person name="Shin N.R."/>
            <person name="Okamura Y."/>
            <person name="Kirsch R."/>
            <person name="Pauchet Y."/>
        </authorList>
    </citation>
    <scope>NUCLEOTIDE SEQUENCE</scope>
    <source>
        <strain evidence="2">AMC_N1</strain>
    </source>
</reference>
<dbReference type="Proteomes" id="UP001162162">
    <property type="component" value="Unassembled WGS sequence"/>
</dbReference>